<dbReference type="Proteomes" id="UP000177925">
    <property type="component" value="Unassembled WGS sequence"/>
</dbReference>
<organism evidence="1 2">
    <name type="scientific">Candidatus Muproteobacteria bacterium RBG_16_64_11</name>
    <dbReference type="NCBI Taxonomy" id="1817758"/>
    <lineage>
        <taxon>Bacteria</taxon>
        <taxon>Pseudomonadati</taxon>
        <taxon>Pseudomonadota</taxon>
        <taxon>Candidatus Muproteobacteria</taxon>
    </lineage>
</organism>
<sequence>MSRQNSQPMVIYTIGHGNRPIDAFLALLAASGVKALIDVRAQPDSQRFPQFGSDALRHAVNASGMEYHWAGRQFGGRRQPRPDSPHVALADDGRRGFAVFMQTDLFRKGIDQLLHLARGAPCALLCAERRPADCHRALIADYLTAGGARVLHLVEPEVATEHRLNPAARWDGTTPIYDRCSQPSLPLGD</sequence>
<evidence type="ECO:0008006" key="3">
    <source>
        <dbReference type="Google" id="ProtNLM"/>
    </source>
</evidence>
<dbReference type="Pfam" id="PF04343">
    <property type="entry name" value="DUF488"/>
    <property type="match status" value="1"/>
</dbReference>
<comment type="caution">
    <text evidence="1">The sequence shown here is derived from an EMBL/GenBank/DDBJ whole genome shotgun (WGS) entry which is preliminary data.</text>
</comment>
<dbReference type="InterPro" id="IPR007438">
    <property type="entry name" value="DUF488"/>
</dbReference>
<gene>
    <name evidence="1" type="ORF">A2150_02010</name>
</gene>
<dbReference type="PIRSF" id="PIRSF024492">
    <property type="entry name" value="UCP024492"/>
    <property type="match status" value="1"/>
</dbReference>
<dbReference type="STRING" id="1817758.A2150_02010"/>
<evidence type="ECO:0000313" key="2">
    <source>
        <dbReference type="Proteomes" id="UP000177925"/>
    </source>
</evidence>
<dbReference type="PANTHER" id="PTHR39337:SF1">
    <property type="entry name" value="BLR5642 PROTEIN"/>
    <property type="match status" value="1"/>
</dbReference>
<dbReference type="InterPro" id="IPR014519">
    <property type="entry name" value="UCP024492"/>
</dbReference>
<dbReference type="PANTHER" id="PTHR39337">
    <property type="entry name" value="BLR5642 PROTEIN"/>
    <property type="match status" value="1"/>
</dbReference>
<dbReference type="AlphaFoldDB" id="A0A1F6T903"/>
<protein>
    <recommendedName>
        <fullName evidence="3">DNA repair protein</fullName>
    </recommendedName>
</protein>
<proteinExistence type="predicted"/>
<evidence type="ECO:0000313" key="1">
    <source>
        <dbReference type="EMBL" id="OGI41631.1"/>
    </source>
</evidence>
<name>A0A1F6T903_9PROT</name>
<reference evidence="1 2" key="1">
    <citation type="journal article" date="2016" name="Nat. Commun.">
        <title>Thousands of microbial genomes shed light on interconnected biogeochemical processes in an aquifer system.</title>
        <authorList>
            <person name="Anantharaman K."/>
            <person name="Brown C.T."/>
            <person name="Hug L.A."/>
            <person name="Sharon I."/>
            <person name="Castelle C.J."/>
            <person name="Probst A.J."/>
            <person name="Thomas B.C."/>
            <person name="Singh A."/>
            <person name="Wilkins M.J."/>
            <person name="Karaoz U."/>
            <person name="Brodie E.L."/>
            <person name="Williams K.H."/>
            <person name="Hubbard S.S."/>
            <person name="Banfield J.F."/>
        </authorList>
    </citation>
    <scope>NUCLEOTIDE SEQUENCE [LARGE SCALE GENOMIC DNA]</scope>
</reference>
<accession>A0A1F6T903</accession>
<dbReference type="EMBL" id="MFSS01000122">
    <property type="protein sequence ID" value="OGI41631.1"/>
    <property type="molecule type" value="Genomic_DNA"/>
</dbReference>